<accession>A0AAD7LBW2</accession>
<name>A0AAD7LBW2_QUISA</name>
<feature type="compositionally biased region" description="Basic and acidic residues" evidence="1">
    <location>
        <begin position="96"/>
        <end position="109"/>
    </location>
</feature>
<feature type="region of interest" description="Disordered" evidence="1">
    <location>
        <begin position="83"/>
        <end position="109"/>
    </location>
</feature>
<evidence type="ECO:0000313" key="3">
    <source>
        <dbReference type="Proteomes" id="UP001163823"/>
    </source>
</evidence>
<feature type="compositionally biased region" description="Acidic residues" evidence="1">
    <location>
        <begin position="84"/>
        <end position="95"/>
    </location>
</feature>
<protein>
    <submittedName>
        <fullName evidence="2">Uncharacterized protein</fullName>
    </submittedName>
</protein>
<evidence type="ECO:0000313" key="2">
    <source>
        <dbReference type="EMBL" id="KAJ7954445.1"/>
    </source>
</evidence>
<dbReference type="Proteomes" id="UP001163823">
    <property type="component" value="Chromosome 10"/>
</dbReference>
<reference evidence="2" key="1">
    <citation type="journal article" date="2023" name="Science">
        <title>Elucidation of the pathway for biosynthesis of saponin adjuvants from the soapbark tree.</title>
        <authorList>
            <person name="Reed J."/>
            <person name="Orme A."/>
            <person name="El-Demerdash A."/>
            <person name="Owen C."/>
            <person name="Martin L.B.B."/>
            <person name="Misra R.C."/>
            <person name="Kikuchi S."/>
            <person name="Rejzek M."/>
            <person name="Martin A.C."/>
            <person name="Harkess A."/>
            <person name="Leebens-Mack J."/>
            <person name="Louveau T."/>
            <person name="Stephenson M.J."/>
            <person name="Osbourn A."/>
        </authorList>
    </citation>
    <scope>NUCLEOTIDE SEQUENCE</scope>
    <source>
        <strain evidence="2">S10</strain>
    </source>
</reference>
<organism evidence="2 3">
    <name type="scientific">Quillaja saponaria</name>
    <name type="common">Soap bark tree</name>
    <dbReference type="NCBI Taxonomy" id="32244"/>
    <lineage>
        <taxon>Eukaryota</taxon>
        <taxon>Viridiplantae</taxon>
        <taxon>Streptophyta</taxon>
        <taxon>Embryophyta</taxon>
        <taxon>Tracheophyta</taxon>
        <taxon>Spermatophyta</taxon>
        <taxon>Magnoliopsida</taxon>
        <taxon>eudicotyledons</taxon>
        <taxon>Gunneridae</taxon>
        <taxon>Pentapetalae</taxon>
        <taxon>rosids</taxon>
        <taxon>fabids</taxon>
        <taxon>Fabales</taxon>
        <taxon>Quillajaceae</taxon>
        <taxon>Quillaja</taxon>
    </lineage>
</organism>
<evidence type="ECO:0000256" key="1">
    <source>
        <dbReference type="SAM" id="MobiDB-lite"/>
    </source>
</evidence>
<dbReference type="EMBL" id="JARAOO010000010">
    <property type="protein sequence ID" value="KAJ7954445.1"/>
    <property type="molecule type" value="Genomic_DNA"/>
</dbReference>
<dbReference type="AlphaFoldDB" id="A0AAD7LBW2"/>
<keyword evidence="3" id="KW-1185">Reference proteome</keyword>
<proteinExistence type="predicted"/>
<sequence>MICPNLRSPIRADFAGDLMRTTLVVDAAEIDGFPFEGAYIRGLTSSIKTRYQDWLKRENPNLNVDHIKYHGENLALHMAKMAVEGEDDREGEDEVENKAMGEDDAEHRT</sequence>
<comment type="caution">
    <text evidence="2">The sequence shown here is derived from an EMBL/GenBank/DDBJ whole genome shotgun (WGS) entry which is preliminary data.</text>
</comment>
<gene>
    <name evidence="2" type="ORF">O6P43_026026</name>
</gene>
<dbReference type="KEGG" id="qsa:O6P43_026026"/>